<organism evidence="2 3">
    <name type="scientific">Enterococcus florum</name>
    <dbReference type="NCBI Taxonomy" id="2480627"/>
    <lineage>
        <taxon>Bacteria</taxon>
        <taxon>Bacillati</taxon>
        <taxon>Bacillota</taxon>
        <taxon>Bacilli</taxon>
        <taxon>Lactobacillales</taxon>
        <taxon>Enterococcaceae</taxon>
        <taxon>Enterococcus</taxon>
    </lineage>
</organism>
<sequence>MEQVEKHLRKAKTWNMVLLVLGLISVIFGVINLPSLFKVPDKAPYEAMGSYGLELYEQITGPFQKVNTIVGLIVSIILLICYFKANSALKENKVPTKIPYYGYLAWTIISLIIAFITTPKGSVMEGIDISKITMIIGTVFQFIIAIPAILVIVHLFKAEPEE</sequence>
<accession>A0A4P5PEW4</accession>
<feature type="transmembrane region" description="Helical" evidence="1">
    <location>
        <begin position="132"/>
        <end position="156"/>
    </location>
</feature>
<evidence type="ECO:0000313" key="2">
    <source>
        <dbReference type="EMBL" id="GCF94891.1"/>
    </source>
</evidence>
<protein>
    <recommendedName>
        <fullName evidence="4">DUF1648 domain-containing protein</fullName>
    </recommendedName>
</protein>
<dbReference type="AlphaFoldDB" id="A0A4P5PEW4"/>
<feature type="transmembrane region" description="Helical" evidence="1">
    <location>
        <begin position="98"/>
        <end position="117"/>
    </location>
</feature>
<keyword evidence="3" id="KW-1185">Reference proteome</keyword>
<dbReference type="RefSeq" id="WP_227873811.1">
    <property type="nucleotide sequence ID" value="NZ_BJCC01000024.1"/>
</dbReference>
<dbReference type="EMBL" id="BJCC01000024">
    <property type="protein sequence ID" value="GCF94891.1"/>
    <property type="molecule type" value="Genomic_DNA"/>
</dbReference>
<evidence type="ECO:0008006" key="4">
    <source>
        <dbReference type="Google" id="ProtNLM"/>
    </source>
</evidence>
<proteinExistence type="predicted"/>
<keyword evidence="1" id="KW-1133">Transmembrane helix</keyword>
<comment type="caution">
    <text evidence="2">The sequence shown here is derived from an EMBL/GenBank/DDBJ whole genome shotgun (WGS) entry which is preliminary data.</text>
</comment>
<feature type="transmembrane region" description="Helical" evidence="1">
    <location>
        <begin position="16"/>
        <end position="37"/>
    </location>
</feature>
<gene>
    <name evidence="2" type="ORF">NRIC_27820</name>
</gene>
<name>A0A4P5PEW4_9ENTE</name>
<evidence type="ECO:0000256" key="1">
    <source>
        <dbReference type="SAM" id="Phobius"/>
    </source>
</evidence>
<evidence type="ECO:0000313" key="3">
    <source>
        <dbReference type="Proteomes" id="UP000290567"/>
    </source>
</evidence>
<keyword evidence="1" id="KW-0812">Transmembrane</keyword>
<feature type="transmembrane region" description="Helical" evidence="1">
    <location>
        <begin position="66"/>
        <end position="86"/>
    </location>
</feature>
<dbReference type="Proteomes" id="UP000290567">
    <property type="component" value="Unassembled WGS sequence"/>
</dbReference>
<reference evidence="3" key="1">
    <citation type="submission" date="2019-02" db="EMBL/GenBank/DDBJ databases">
        <title>Draft genome sequence of Enterococcus sp. Gos25-1.</title>
        <authorList>
            <person name="Tanaka N."/>
            <person name="Shiwa Y."/>
            <person name="Fujita N."/>
        </authorList>
    </citation>
    <scope>NUCLEOTIDE SEQUENCE [LARGE SCALE GENOMIC DNA]</scope>
    <source>
        <strain evidence="3">Gos25-1</strain>
    </source>
</reference>
<keyword evidence="1" id="KW-0472">Membrane</keyword>